<gene>
    <name evidence="2" type="ORF">CVM52_08155</name>
</gene>
<keyword evidence="2" id="KW-0378">Hydrolase</keyword>
<name>A0A2M8J3A5_9RHOB</name>
<keyword evidence="3" id="KW-1185">Reference proteome</keyword>
<reference evidence="2 3" key="1">
    <citation type="journal article" date="2018" name="Int. J. Syst. Evol. Microbiol.">
        <title>Pseudooceanicola lipolyticus sp. nov., a marine alphaproteobacterium, reclassification of Oceanicola flagellatus as Pseudooceanicola flagellatus comb. nov. and emended description of the genus Pseudooceanicola.</title>
        <authorList>
            <person name="Huang M.-M."/>
            <person name="Guo L.-L."/>
            <person name="Wu Y.-H."/>
            <person name="Lai Q.-L."/>
            <person name="Shao Z.-Z."/>
            <person name="Wang C.-S."/>
            <person name="Wu M."/>
            <person name="Xu X.-W."/>
        </authorList>
    </citation>
    <scope>NUCLEOTIDE SEQUENCE [LARGE SCALE GENOMIC DNA]</scope>
    <source>
        <strain evidence="2 3">157</strain>
    </source>
</reference>
<dbReference type="PANTHER" id="PTHR43798">
    <property type="entry name" value="MONOACYLGLYCEROL LIPASE"/>
    <property type="match status" value="1"/>
</dbReference>
<dbReference type="Proteomes" id="UP000231553">
    <property type="component" value="Unassembled WGS sequence"/>
</dbReference>
<feature type="domain" description="AB hydrolase-1" evidence="1">
    <location>
        <begin position="29"/>
        <end position="277"/>
    </location>
</feature>
<dbReference type="AlphaFoldDB" id="A0A2M8J3A5"/>
<dbReference type="RefSeq" id="WP_100162012.1">
    <property type="nucleotide sequence ID" value="NZ_PGTB01000019.1"/>
</dbReference>
<accession>A0A2M8J3A5</accession>
<comment type="caution">
    <text evidence="2">The sequence shown here is derived from an EMBL/GenBank/DDBJ whole genome shotgun (WGS) entry which is preliminary data.</text>
</comment>
<dbReference type="GO" id="GO:0016020">
    <property type="term" value="C:membrane"/>
    <property type="evidence" value="ECO:0007669"/>
    <property type="project" value="TreeGrafter"/>
</dbReference>
<dbReference type="SUPFAM" id="SSF53474">
    <property type="entry name" value="alpha/beta-Hydrolases"/>
    <property type="match status" value="1"/>
</dbReference>
<evidence type="ECO:0000259" key="1">
    <source>
        <dbReference type="Pfam" id="PF00561"/>
    </source>
</evidence>
<evidence type="ECO:0000313" key="2">
    <source>
        <dbReference type="EMBL" id="PJE37238.1"/>
    </source>
</evidence>
<dbReference type="InterPro" id="IPR000073">
    <property type="entry name" value="AB_hydrolase_1"/>
</dbReference>
<protein>
    <submittedName>
        <fullName evidence="2">Alpha/beta hydrolase</fullName>
    </submittedName>
</protein>
<dbReference type="Pfam" id="PF00561">
    <property type="entry name" value="Abhydrolase_1"/>
    <property type="match status" value="1"/>
</dbReference>
<dbReference type="GO" id="GO:0016787">
    <property type="term" value="F:hydrolase activity"/>
    <property type="evidence" value="ECO:0007669"/>
    <property type="project" value="UniProtKB-KW"/>
</dbReference>
<dbReference type="InterPro" id="IPR050266">
    <property type="entry name" value="AB_hydrolase_sf"/>
</dbReference>
<proteinExistence type="predicted"/>
<dbReference type="OrthoDB" id="9804723at2"/>
<dbReference type="EMBL" id="PGTB01000019">
    <property type="protein sequence ID" value="PJE37238.1"/>
    <property type="molecule type" value="Genomic_DNA"/>
</dbReference>
<sequence>MSGAIPGFEDGLAEVNGQTIAYSIAGSGPPLLLLHGFPQTRAMWHGIAPQLTDRFTVIAADLRGYGQSSKPEGVANYAFREMAADQRALMAHLGHDRFHLVGHDRGARTAHRLALDAPEAVASLTLMDIVPTHLLVSELKSSVARAYYHWFFLAQPAPFPETMIGQDPDYFFETCLTGWGGAEIEDFDAEALFAYRQSWRWPDCIQAMCNDYRAALDLDVMHDGIDLGRQLTCPALVLYGSDGVMARLYDVPATWADRLADMRALPIPGGHFFPDLNPGDTTRALKGFLAGLTS</sequence>
<organism evidence="2 3">
    <name type="scientific">Pseudooceanicola lipolyticus</name>
    <dbReference type="NCBI Taxonomy" id="2029104"/>
    <lineage>
        <taxon>Bacteria</taxon>
        <taxon>Pseudomonadati</taxon>
        <taxon>Pseudomonadota</taxon>
        <taxon>Alphaproteobacteria</taxon>
        <taxon>Rhodobacterales</taxon>
        <taxon>Paracoccaceae</taxon>
        <taxon>Pseudooceanicola</taxon>
    </lineage>
</organism>
<evidence type="ECO:0000313" key="3">
    <source>
        <dbReference type="Proteomes" id="UP000231553"/>
    </source>
</evidence>
<dbReference type="PRINTS" id="PR00111">
    <property type="entry name" value="ABHYDROLASE"/>
</dbReference>
<dbReference type="InterPro" id="IPR029058">
    <property type="entry name" value="AB_hydrolase_fold"/>
</dbReference>
<dbReference type="PANTHER" id="PTHR43798:SF33">
    <property type="entry name" value="HYDROLASE, PUTATIVE (AFU_ORTHOLOGUE AFUA_2G14860)-RELATED"/>
    <property type="match status" value="1"/>
</dbReference>
<dbReference type="Gene3D" id="3.40.50.1820">
    <property type="entry name" value="alpha/beta hydrolase"/>
    <property type="match status" value="1"/>
</dbReference>